<accession>A0A0N4VNL1</accession>
<feature type="domain" description="Peptidase metallopeptidase" evidence="9">
    <location>
        <begin position="36"/>
        <end position="197"/>
    </location>
</feature>
<dbReference type="GO" id="GO:0030574">
    <property type="term" value="P:collagen catabolic process"/>
    <property type="evidence" value="ECO:0007669"/>
    <property type="project" value="TreeGrafter"/>
</dbReference>
<dbReference type="GO" id="GO:0004222">
    <property type="term" value="F:metalloendopeptidase activity"/>
    <property type="evidence" value="ECO:0007669"/>
    <property type="project" value="InterPro"/>
</dbReference>
<feature type="binding site" evidence="7">
    <location>
        <position position="155"/>
    </location>
    <ligand>
        <name>Zn(2+)</name>
        <dbReference type="ChEBI" id="CHEBI:29105"/>
        <label>2</label>
        <note>catalytic</note>
    </ligand>
</feature>
<evidence type="ECO:0000256" key="4">
    <source>
        <dbReference type="ARBA" id="ARBA00022801"/>
    </source>
</evidence>
<sequence>MSLTLLLVAVAIPASFAGGIPRCGLVDREMDGVANMGAKWPKRRITYTIENYLDYLSENDTKKGVQEAFDQWSTLVPIKFQFVSSGGDVKISFGRLDGKWGMLAVATVGWARTNFLVFDTYERWTYKNVDEILKGYIDLYTIAKHEIGHVLGVEHNQDPLSVMAPYYNTPLNRTTRQFKDISFRDEDIRKIRSLYGGFYMLETV</sequence>
<dbReference type="InterPro" id="IPR021190">
    <property type="entry name" value="Pept_M10A"/>
</dbReference>
<proteinExistence type="inferred from homology"/>
<name>A0A0N4VNL1_ENTVE</name>
<comment type="cofactor">
    <cofactor evidence="7">
        <name>Ca(2+)</name>
        <dbReference type="ChEBI" id="CHEBI:29108"/>
    </cofactor>
    <text evidence="7">Can bind about 5 Ca(2+) ions per subunit.</text>
</comment>
<keyword evidence="2" id="KW-0645">Protease</keyword>
<dbReference type="InterPro" id="IPR006026">
    <property type="entry name" value="Peptidase_Metallo"/>
</dbReference>
<feature type="binding site" evidence="7">
    <location>
        <position position="145"/>
    </location>
    <ligand>
        <name>Zn(2+)</name>
        <dbReference type="ChEBI" id="CHEBI:29105"/>
        <label>2</label>
        <note>catalytic</note>
    </ligand>
</feature>
<dbReference type="GO" id="GO:0031012">
    <property type="term" value="C:extracellular matrix"/>
    <property type="evidence" value="ECO:0007669"/>
    <property type="project" value="InterPro"/>
</dbReference>
<evidence type="ECO:0000313" key="10">
    <source>
        <dbReference type="EMBL" id="VDD97007.1"/>
    </source>
</evidence>
<dbReference type="PRINTS" id="PR00138">
    <property type="entry name" value="MATRIXIN"/>
</dbReference>
<dbReference type="GO" id="GO:0030198">
    <property type="term" value="P:extracellular matrix organization"/>
    <property type="evidence" value="ECO:0007669"/>
    <property type="project" value="TreeGrafter"/>
</dbReference>
<evidence type="ECO:0000256" key="6">
    <source>
        <dbReference type="PIRSR" id="PIRSR621190-1"/>
    </source>
</evidence>
<feature type="active site" evidence="6">
    <location>
        <position position="146"/>
    </location>
</feature>
<gene>
    <name evidence="10" type="ORF">EVEC_LOCUS11758</name>
</gene>
<dbReference type="Pfam" id="PF00413">
    <property type="entry name" value="Peptidase_M10"/>
    <property type="match status" value="1"/>
</dbReference>
<dbReference type="WBParaSite" id="EVEC_0001257901-mRNA-1">
    <property type="protein sequence ID" value="EVEC_0001257901-mRNA-1"/>
    <property type="gene ID" value="EVEC_0001257901"/>
</dbReference>
<protein>
    <submittedName>
        <fullName evidence="12">ZnMc domain-containing protein</fullName>
    </submittedName>
</protein>
<keyword evidence="5 7" id="KW-0862">Zinc</keyword>
<evidence type="ECO:0000256" key="3">
    <source>
        <dbReference type="ARBA" id="ARBA00022723"/>
    </source>
</evidence>
<dbReference type="InterPro" id="IPR001818">
    <property type="entry name" value="Pept_M10_metallopeptidase"/>
</dbReference>
<evidence type="ECO:0000259" key="9">
    <source>
        <dbReference type="SMART" id="SM00235"/>
    </source>
</evidence>
<dbReference type="Proteomes" id="UP000274131">
    <property type="component" value="Unassembled WGS sequence"/>
</dbReference>
<reference evidence="12" key="1">
    <citation type="submission" date="2017-02" db="UniProtKB">
        <authorList>
            <consortium name="WormBaseParasite"/>
        </authorList>
    </citation>
    <scope>IDENTIFICATION</scope>
</reference>
<keyword evidence="7" id="KW-0106">Calcium</keyword>
<feature type="binding site" evidence="7">
    <location>
        <position position="98"/>
    </location>
    <ligand>
        <name>Ca(2+)</name>
        <dbReference type="ChEBI" id="CHEBI:29108"/>
        <label>3</label>
    </ligand>
</feature>
<dbReference type="AlphaFoldDB" id="A0A0N4VNL1"/>
<dbReference type="Gene3D" id="3.40.390.10">
    <property type="entry name" value="Collagenase (Catalytic Domain)"/>
    <property type="match status" value="1"/>
</dbReference>
<keyword evidence="8" id="KW-0732">Signal</keyword>
<feature type="binding site" evidence="7">
    <location>
        <position position="119"/>
    </location>
    <ligand>
        <name>Ca(2+)</name>
        <dbReference type="ChEBI" id="CHEBI:29108"/>
        <label>3</label>
    </ligand>
</feature>
<evidence type="ECO:0000256" key="1">
    <source>
        <dbReference type="ARBA" id="ARBA00010370"/>
    </source>
</evidence>
<reference evidence="10 11" key="2">
    <citation type="submission" date="2018-10" db="EMBL/GenBank/DDBJ databases">
        <authorList>
            <consortium name="Pathogen Informatics"/>
        </authorList>
    </citation>
    <scope>NUCLEOTIDE SEQUENCE [LARGE SCALE GENOMIC DNA]</scope>
</reference>
<evidence type="ECO:0000256" key="8">
    <source>
        <dbReference type="SAM" id="SignalP"/>
    </source>
</evidence>
<evidence type="ECO:0000313" key="11">
    <source>
        <dbReference type="Proteomes" id="UP000274131"/>
    </source>
</evidence>
<dbReference type="GO" id="GO:0005615">
    <property type="term" value="C:extracellular space"/>
    <property type="evidence" value="ECO:0007669"/>
    <property type="project" value="TreeGrafter"/>
</dbReference>
<feature type="chain" id="PRO_5043123118" evidence="8">
    <location>
        <begin position="18"/>
        <end position="204"/>
    </location>
</feature>
<dbReference type="InterPro" id="IPR024079">
    <property type="entry name" value="MetalloPept_cat_dom_sf"/>
</dbReference>
<dbReference type="SUPFAM" id="SSF55486">
    <property type="entry name" value="Metalloproteases ('zincins'), catalytic domain"/>
    <property type="match status" value="1"/>
</dbReference>
<dbReference type="PANTHER" id="PTHR10201">
    <property type="entry name" value="MATRIX METALLOPROTEINASE"/>
    <property type="match status" value="1"/>
</dbReference>
<feature type="signal peptide" evidence="8">
    <location>
        <begin position="1"/>
        <end position="17"/>
    </location>
</feature>
<feature type="binding site" evidence="7">
    <location>
        <position position="122"/>
    </location>
    <ligand>
        <name>Ca(2+)</name>
        <dbReference type="ChEBI" id="CHEBI:29108"/>
        <label>3</label>
    </ligand>
</feature>
<comment type="cofactor">
    <cofactor evidence="7">
        <name>Zn(2+)</name>
        <dbReference type="ChEBI" id="CHEBI:29105"/>
    </cofactor>
    <text evidence="7">Binds 2 Zn(2+) ions per subunit.</text>
</comment>
<dbReference type="OrthoDB" id="406838at2759"/>
<evidence type="ECO:0000256" key="2">
    <source>
        <dbReference type="ARBA" id="ARBA00022670"/>
    </source>
</evidence>
<dbReference type="EMBL" id="UXUI01012641">
    <property type="protein sequence ID" value="VDD97007.1"/>
    <property type="molecule type" value="Genomic_DNA"/>
</dbReference>
<feature type="binding site" evidence="7">
    <location>
        <position position="163"/>
    </location>
    <ligand>
        <name>Zn(2+)</name>
        <dbReference type="ChEBI" id="CHEBI:29105"/>
        <label>2</label>
        <note>catalytic</note>
    </ligand>
</feature>
<feature type="binding site" description="in inhibited form" evidence="7">
    <location>
        <position position="23"/>
    </location>
    <ligand>
        <name>Zn(2+)</name>
        <dbReference type="ChEBI" id="CHEBI:29105"/>
        <label>2</label>
        <note>catalytic</note>
    </ligand>
</feature>
<feature type="binding site" evidence="7">
    <location>
        <position position="88"/>
    </location>
    <ligand>
        <name>Ca(2+)</name>
        <dbReference type="ChEBI" id="CHEBI:29108"/>
        <label>2</label>
    </ligand>
</feature>
<dbReference type="GO" id="GO:0008270">
    <property type="term" value="F:zinc ion binding"/>
    <property type="evidence" value="ECO:0007669"/>
    <property type="project" value="InterPro"/>
</dbReference>
<feature type="binding site" evidence="7">
    <location>
        <position position="122"/>
    </location>
    <ligand>
        <name>Ca(2+)</name>
        <dbReference type="ChEBI" id="CHEBI:29108"/>
        <label>1</label>
    </ligand>
</feature>
<comment type="similarity">
    <text evidence="1">Belongs to the peptidase M10A family.</text>
</comment>
<dbReference type="GO" id="GO:0006508">
    <property type="term" value="P:proteolysis"/>
    <property type="evidence" value="ECO:0007669"/>
    <property type="project" value="UniProtKB-KW"/>
</dbReference>
<keyword evidence="3 7" id="KW-0479">Metal-binding</keyword>
<keyword evidence="4" id="KW-0378">Hydrolase</keyword>
<evidence type="ECO:0000256" key="5">
    <source>
        <dbReference type="ARBA" id="ARBA00022833"/>
    </source>
</evidence>
<keyword evidence="11" id="KW-1185">Reference proteome</keyword>
<dbReference type="SMART" id="SM00235">
    <property type="entry name" value="ZnMc"/>
    <property type="match status" value="1"/>
</dbReference>
<dbReference type="STRING" id="51028.A0A0N4VNL1"/>
<organism evidence="12">
    <name type="scientific">Enterobius vermicularis</name>
    <name type="common">Human pinworm</name>
    <dbReference type="NCBI Taxonomy" id="51028"/>
    <lineage>
        <taxon>Eukaryota</taxon>
        <taxon>Metazoa</taxon>
        <taxon>Ecdysozoa</taxon>
        <taxon>Nematoda</taxon>
        <taxon>Chromadorea</taxon>
        <taxon>Rhabditida</taxon>
        <taxon>Spirurina</taxon>
        <taxon>Oxyuridomorpha</taxon>
        <taxon>Oxyuroidea</taxon>
        <taxon>Oxyuridae</taxon>
        <taxon>Enterobius</taxon>
    </lineage>
</organism>
<dbReference type="PANTHER" id="PTHR10201:SF309">
    <property type="entry name" value="PEPTIDASE METALLOPEPTIDASE DOMAIN-CONTAINING PROTEIN"/>
    <property type="match status" value="1"/>
</dbReference>
<evidence type="ECO:0000313" key="12">
    <source>
        <dbReference type="WBParaSite" id="EVEC_0001257901-mRNA-1"/>
    </source>
</evidence>
<evidence type="ECO:0000256" key="7">
    <source>
        <dbReference type="PIRSR" id="PIRSR621190-2"/>
    </source>
</evidence>
<feature type="binding site" evidence="7">
    <location>
        <position position="149"/>
    </location>
    <ligand>
        <name>Zn(2+)</name>
        <dbReference type="ChEBI" id="CHEBI:29105"/>
        <label>2</label>
        <note>catalytic</note>
    </ligand>
</feature>
<feature type="binding site" evidence="7">
    <location>
        <position position="97"/>
    </location>
    <ligand>
        <name>Ca(2+)</name>
        <dbReference type="ChEBI" id="CHEBI:29108"/>
        <label>3</label>
    </ligand>
</feature>